<dbReference type="Proteomes" id="UP000002482">
    <property type="component" value="Chromosome"/>
</dbReference>
<evidence type="ECO:0000256" key="1">
    <source>
        <dbReference type="SAM" id="MobiDB-lite"/>
    </source>
</evidence>
<dbReference type="AlphaFoldDB" id="F0Q423"/>
<dbReference type="InterPro" id="IPR021382">
    <property type="entry name" value="DUF3014"/>
</dbReference>
<keyword evidence="2" id="KW-0812">Transmembrane</keyword>
<dbReference type="EMBL" id="CP002521">
    <property type="protein sequence ID" value="ADX46732.1"/>
    <property type="molecule type" value="Genomic_DNA"/>
</dbReference>
<protein>
    <recommendedName>
        <fullName evidence="5">DUF3014 domain-containing protein</fullName>
    </recommendedName>
</protein>
<evidence type="ECO:0000313" key="3">
    <source>
        <dbReference type="EMBL" id="ADX46732.1"/>
    </source>
</evidence>
<dbReference type="KEGG" id="aaa:Acav_2826"/>
<feature type="region of interest" description="Disordered" evidence="1">
    <location>
        <begin position="85"/>
        <end position="129"/>
    </location>
</feature>
<organism evidence="3 4">
    <name type="scientific">Paracidovorax avenae (strain ATCC 19860 / DSM 7227 / CCUG 15838 / JCM 20985 / LMG 2117 / NCPPB 1011)</name>
    <name type="common">Acidovorax avenae</name>
    <dbReference type="NCBI Taxonomy" id="643561"/>
    <lineage>
        <taxon>Bacteria</taxon>
        <taxon>Pseudomonadati</taxon>
        <taxon>Pseudomonadota</taxon>
        <taxon>Betaproteobacteria</taxon>
        <taxon>Burkholderiales</taxon>
        <taxon>Comamonadaceae</taxon>
        <taxon>Paracidovorax</taxon>
    </lineage>
</organism>
<keyword evidence="2" id="KW-0472">Membrane</keyword>
<keyword evidence="2" id="KW-1133">Transmembrane helix</keyword>
<feature type="transmembrane region" description="Helical" evidence="2">
    <location>
        <begin position="54"/>
        <end position="76"/>
    </location>
</feature>
<evidence type="ECO:0008006" key="5">
    <source>
        <dbReference type="Google" id="ProtNLM"/>
    </source>
</evidence>
<feature type="compositionally biased region" description="Low complexity" evidence="1">
    <location>
        <begin position="98"/>
        <end position="108"/>
    </location>
</feature>
<gene>
    <name evidence="3" type="ordered locus">Acav_2826</name>
</gene>
<reference evidence="3" key="1">
    <citation type="submission" date="2011-02" db="EMBL/GenBank/DDBJ databases">
        <title>Complete sequence of Acidovorax avenae subsp. avenae ATCC 19860.</title>
        <authorList>
            <consortium name="US DOE Joint Genome Institute"/>
            <person name="Lucas S."/>
            <person name="Copeland A."/>
            <person name="Lapidus A."/>
            <person name="Cheng J.-F."/>
            <person name="Goodwin L."/>
            <person name="Pitluck S."/>
            <person name="Chertkov O."/>
            <person name="Held B."/>
            <person name="Detter J.C."/>
            <person name="Han C."/>
            <person name="Tapia R."/>
            <person name="Land M."/>
            <person name="Hauser L."/>
            <person name="Kyrpides N."/>
            <person name="Ivanova N."/>
            <person name="Ovchinnikova G."/>
            <person name="Pagani I."/>
            <person name="Gordon S."/>
            <person name="Woyke T."/>
        </authorList>
    </citation>
    <scope>NUCLEOTIDE SEQUENCE</scope>
    <source>
        <strain evidence="3">ATCC 19860</strain>
    </source>
</reference>
<dbReference type="HOGENOM" id="CLU_068472_0_1_4"/>
<sequence length="357" mass="38334">MRLHNGPWRGGFSQALRSIAARAAFPFAKDFCMPDSDPQDFRPPSSLPRRASPVGWVLAGVAGAAALAGAAWWFGWIPPSARTAETPAVQAPEPPVAEAPASVPEPVASGPQHPVDSAQAPPPPAMKDSDAFITQALGEWLGSDRIAALLHLEDIVRRIVVTVDNLPRTQAPSRLWPVQPAPQHLAVQAEPGSAVDENGAPLHATIAPANAARYQALVALVEAIPRDRAIALYRQLYPLFQQTYVDLGYPKGYFNDRLVAVLGHLQETPEPRGPLRLQLTRVQGDVPSTRPWVRYEFADPHLQALSSGQKMMLRIGPENARRVKAVLADLRRRLVSANAPAQATPVPAPSVAASAAP</sequence>
<evidence type="ECO:0000313" key="4">
    <source>
        <dbReference type="Proteomes" id="UP000002482"/>
    </source>
</evidence>
<name>F0Q423_PARA1</name>
<proteinExistence type="predicted"/>
<accession>F0Q423</accession>
<dbReference type="Pfam" id="PF11219">
    <property type="entry name" value="DUF3014"/>
    <property type="match status" value="1"/>
</dbReference>
<keyword evidence="4" id="KW-1185">Reference proteome</keyword>
<evidence type="ECO:0000256" key="2">
    <source>
        <dbReference type="SAM" id="Phobius"/>
    </source>
</evidence>